<sequence length="113" mass="13481">RRYHKSSSKFRNQPSYQTANYTKPKKCWVCYREGCFSTKHPKSERDKKLDDYRGQIRNLGRKPNDTKIRQHLAQIEGKQFDSEEDENKDEEIIIETLLSQMDLLDDDDLPKKS</sequence>
<reference evidence="1 2" key="1">
    <citation type="journal article" date="2018" name="BMC Genomics">
        <title>Comparative genome analyses reveal sequence features reflecting distinct modes of host-adaptation between dicot and monocot powdery mildew.</title>
        <authorList>
            <person name="Wu Y."/>
            <person name="Ma X."/>
            <person name="Pan Z."/>
            <person name="Kale S.D."/>
            <person name="Song Y."/>
            <person name="King H."/>
            <person name="Zhang Q."/>
            <person name="Presley C."/>
            <person name="Deng X."/>
            <person name="Wei C.I."/>
            <person name="Xiao S."/>
        </authorList>
    </citation>
    <scope>NUCLEOTIDE SEQUENCE [LARGE SCALE GENOMIC DNA]</scope>
    <source>
        <strain evidence="1">UCSC1</strain>
    </source>
</reference>
<comment type="caution">
    <text evidence="1">The sequence shown here is derived from an EMBL/GenBank/DDBJ whole genome shotgun (WGS) entry which is preliminary data.</text>
</comment>
<gene>
    <name evidence="1" type="ORF">GcC1_094042</name>
</gene>
<dbReference type="AlphaFoldDB" id="A0A420ID38"/>
<dbReference type="Proteomes" id="UP000285405">
    <property type="component" value="Unassembled WGS sequence"/>
</dbReference>
<protein>
    <submittedName>
        <fullName evidence="1">Putative glycosyl</fullName>
    </submittedName>
</protein>
<dbReference type="EMBL" id="MCBR01009429">
    <property type="protein sequence ID" value="RKF72458.1"/>
    <property type="molecule type" value="Genomic_DNA"/>
</dbReference>
<proteinExistence type="predicted"/>
<evidence type="ECO:0000313" key="2">
    <source>
        <dbReference type="Proteomes" id="UP000285405"/>
    </source>
</evidence>
<evidence type="ECO:0000313" key="1">
    <source>
        <dbReference type="EMBL" id="RKF72458.1"/>
    </source>
</evidence>
<organism evidence="1 2">
    <name type="scientific">Golovinomyces cichoracearum</name>
    <dbReference type="NCBI Taxonomy" id="62708"/>
    <lineage>
        <taxon>Eukaryota</taxon>
        <taxon>Fungi</taxon>
        <taxon>Dikarya</taxon>
        <taxon>Ascomycota</taxon>
        <taxon>Pezizomycotina</taxon>
        <taxon>Leotiomycetes</taxon>
        <taxon>Erysiphales</taxon>
        <taxon>Erysiphaceae</taxon>
        <taxon>Golovinomyces</taxon>
    </lineage>
</organism>
<accession>A0A420ID38</accession>
<name>A0A420ID38_9PEZI</name>
<feature type="non-terminal residue" evidence="1">
    <location>
        <position position="1"/>
    </location>
</feature>
<feature type="non-terminal residue" evidence="1">
    <location>
        <position position="113"/>
    </location>
</feature>